<dbReference type="EMBL" id="BSBI01000013">
    <property type="protein sequence ID" value="GLF98128.1"/>
    <property type="molecule type" value="Genomic_DNA"/>
</dbReference>
<name>A0ABQ5P6B1_9ACTN</name>
<reference evidence="1 2" key="1">
    <citation type="submission" date="2022-10" db="EMBL/GenBank/DDBJ databases">
        <title>Draft genome sequence of Streptomyces sp. YSPA8.</title>
        <authorList>
            <person name="Moriuchi R."/>
            <person name="Dohra H."/>
            <person name="Yamamura H."/>
            <person name="Kodani S."/>
        </authorList>
    </citation>
    <scope>NUCLEOTIDE SEQUENCE [LARGE SCALE GENOMIC DNA]</scope>
    <source>
        <strain evidence="1 2">YSPA8</strain>
    </source>
</reference>
<comment type="caution">
    <text evidence="1">The sequence shown here is derived from an EMBL/GenBank/DDBJ whole genome shotgun (WGS) entry which is preliminary data.</text>
</comment>
<sequence>MTPRLYTLTQGRTSAPAGLGRDSLVIANPGLRPAHGLQSEHTRLLGLCQKDPMPVAELSGRLHLPVQTVKILIGDLLDVRLLVQLSDRPTPASAPDVDLMERVLAGLERY</sequence>
<gene>
    <name evidence="1" type="ORF">SYYSPA8_27545</name>
</gene>
<proteinExistence type="predicted"/>
<protein>
    <submittedName>
        <fullName evidence="1">DUF742 domain-containing protein</fullName>
    </submittedName>
</protein>
<dbReference type="Pfam" id="PF05331">
    <property type="entry name" value="DUF742"/>
    <property type="match status" value="1"/>
</dbReference>
<dbReference type="PANTHER" id="PTHR36221:SF1">
    <property type="entry name" value="DUF742 DOMAIN-CONTAINING PROTEIN"/>
    <property type="match status" value="1"/>
</dbReference>
<keyword evidence="2" id="KW-1185">Reference proteome</keyword>
<dbReference type="InterPro" id="IPR007995">
    <property type="entry name" value="DUF742"/>
</dbReference>
<evidence type="ECO:0000313" key="2">
    <source>
        <dbReference type="Proteomes" id="UP001291653"/>
    </source>
</evidence>
<dbReference type="PANTHER" id="PTHR36221">
    <property type="entry name" value="DUF742 DOMAIN-CONTAINING PROTEIN"/>
    <property type="match status" value="1"/>
</dbReference>
<organism evidence="1 2">
    <name type="scientific">Streptomyces yaizuensis</name>
    <dbReference type="NCBI Taxonomy" id="2989713"/>
    <lineage>
        <taxon>Bacteria</taxon>
        <taxon>Bacillati</taxon>
        <taxon>Actinomycetota</taxon>
        <taxon>Actinomycetes</taxon>
        <taxon>Kitasatosporales</taxon>
        <taxon>Streptomycetaceae</taxon>
        <taxon>Streptomyces</taxon>
    </lineage>
</organism>
<dbReference type="RefSeq" id="WP_323450115.1">
    <property type="nucleotide sequence ID" value="NZ_BSBI01000013.1"/>
</dbReference>
<evidence type="ECO:0000313" key="1">
    <source>
        <dbReference type="EMBL" id="GLF98128.1"/>
    </source>
</evidence>
<accession>A0ABQ5P6B1</accession>
<dbReference type="Proteomes" id="UP001291653">
    <property type="component" value="Unassembled WGS sequence"/>
</dbReference>